<gene>
    <name evidence="1" type="ORF">EL26_05515</name>
</gene>
<dbReference type="STRING" id="1157490.EL26_05515"/>
<dbReference type="Proteomes" id="UP000027931">
    <property type="component" value="Unassembled WGS sequence"/>
</dbReference>
<comment type="caution">
    <text evidence="1">The sequence shown here is derived from an EMBL/GenBank/DDBJ whole genome shotgun (WGS) entry which is preliminary data.</text>
</comment>
<evidence type="ECO:0000313" key="2">
    <source>
        <dbReference type="Proteomes" id="UP000027931"/>
    </source>
</evidence>
<dbReference type="Gene3D" id="3.30.470.20">
    <property type="entry name" value="ATP-grasp fold, B domain"/>
    <property type="match status" value="1"/>
</dbReference>
<dbReference type="Pfam" id="PF14398">
    <property type="entry name" value="ATPgrasp_YheCD"/>
    <property type="match status" value="1"/>
</dbReference>
<proteinExistence type="predicted"/>
<dbReference type="EMBL" id="JMIR01000005">
    <property type="protein sequence ID" value="KEO84224.1"/>
    <property type="molecule type" value="Genomic_DNA"/>
</dbReference>
<keyword evidence="2" id="KW-1185">Reference proteome</keyword>
<name>A0A074LT89_9BACL</name>
<evidence type="ECO:0000313" key="1">
    <source>
        <dbReference type="EMBL" id="KEO84224.1"/>
    </source>
</evidence>
<dbReference type="eggNOG" id="COG0189">
    <property type="taxonomic scope" value="Bacteria"/>
</dbReference>
<accession>A0A074LT89</accession>
<dbReference type="OrthoDB" id="7869153at2"/>
<sequence length="463" mass="52243">MANTTRIRIDTVSSLQSGTLWLPKSAMKSLQLQSHSTLQLAYGGREMRVHVRELGAKSEQARAQIAEDVQRALLVPDGVRVEAMLAGDRLRLGYLLGIAAQLKTEGETLVGQQAPVFKHLLNAAEEAGMSGFVFSPLDIDWENDFITGYGWDAKRRVWRRRRMPMPDAVYDQIVSRVFQKRADVVEQRERLWKQLGARAFNPDFFDKSQVHQWLSGSPLTKPHVPDAITYKSITQASQFLYRYADVYMKPIHGSLGIGILRLKRKPDGQVHYQMKKKGGALVKGTSGSISIFLKKFAPRLRRGPYLIQETLHLKTWQGRPFDIRMLLQKDGTGQWHRTKTFCRIAQDGDITSNLSTGGDALAVKAVLKEILPGDKAVNRVMRELSRIAEDVPAVLEATVEGTLGELGLDLGLDENGKIWVIEVNAKPWKKPNIEDGEWRELSLLAFARPVQYAKYLCQTTRDR</sequence>
<dbReference type="AlphaFoldDB" id="A0A074LT89"/>
<dbReference type="SUPFAM" id="SSF56059">
    <property type="entry name" value="Glutathione synthetase ATP-binding domain-like"/>
    <property type="match status" value="1"/>
</dbReference>
<evidence type="ECO:0008006" key="3">
    <source>
        <dbReference type="Google" id="ProtNLM"/>
    </source>
</evidence>
<reference evidence="1 2" key="1">
    <citation type="journal article" date="2013" name="Int. J. Syst. Evol. Microbiol.">
        <title>Tumebacillus flagellatus sp. nov., an alpha-amylase/pullulanase-producing bacterium isolated from cassava wastewater.</title>
        <authorList>
            <person name="Wang Q."/>
            <person name="Xie N."/>
            <person name="Qin Y."/>
            <person name="Shen N."/>
            <person name="Zhu J."/>
            <person name="Mi H."/>
            <person name="Huang R."/>
        </authorList>
    </citation>
    <scope>NUCLEOTIDE SEQUENCE [LARGE SCALE GENOMIC DNA]</scope>
    <source>
        <strain evidence="1 2">GST4</strain>
    </source>
</reference>
<dbReference type="RefSeq" id="WP_052036018.1">
    <property type="nucleotide sequence ID" value="NZ_JMIR01000005.1"/>
</dbReference>
<protein>
    <recommendedName>
        <fullName evidence="3">ATP-grasp domain-containing protein</fullName>
    </recommendedName>
</protein>
<organism evidence="1 2">
    <name type="scientific">Tumebacillus flagellatus</name>
    <dbReference type="NCBI Taxonomy" id="1157490"/>
    <lineage>
        <taxon>Bacteria</taxon>
        <taxon>Bacillati</taxon>
        <taxon>Bacillota</taxon>
        <taxon>Bacilli</taxon>
        <taxon>Bacillales</taxon>
        <taxon>Alicyclobacillaceae</taxon>
        <taxon>Tumebacillus</taxon>
    </lineage>
</organism>
<dbReference type="InterPro" id="IPR026838">
    <property type="entry name" value="YheC/D"/>
</dbReference>